<evidence type="ECO:0000256" key="1">
    <source>
        <dbReference type="SAM" id="MobiDB-lite"/>
    </source>
</evidence>
<reference evidence="2 3" key="1">
    <citation type="submission" date="2013-03" db="EMBL/GenBank/DDBJ databases">
        <title>The Genome Sequence of Cladophialophora yegresii CBS 114405.</title>
        <authorList>
            <consortium name="The Broad Institute Genomics Platform"/>
            <person name="Cuomo C."/>
            <person name="de Hoog S."/>
            <person name="Gorbushina A."/>
            <person name="Walker B."/>
            <person name="Young S.K."/>
            <person name="Zeng Q."/>
            <person name="Gargeya S."/>
            <person name="Fitzgerald M."/>
            <person name="Haas B."/>
            <person name="Abouelleil A."/>
            <person name="Allen A.W."/>
            <person name="Alvarado L."/>
            <person name="Arachchi H.M."/>
            <person name="Berlin A.M."/>
            <person name="Chapman S.B."/>
            <person name="Gainer-Dewar J."/>
            <person name="Goldberg J."/>
            <person name="Griggs A."/>
            <person name="Gujja S."/>
            <person name="Hansen M."/>
            <person name="Howarth C."/>
            <person name="Imamovic A."/>
            <person name="Ireland A."/>
            <person name="Larimer J."/>
            <person name="McCowan C."/>
            <person name="Murphy C."/>
            <person name="Pearson M."/>
            <person name="Poon T.W."/>
            <person name="Priest M."/>
            <person name="Roberts A."/>
            <person name="Saif S."/>
            <person name="Shea T."/>
            <person name="Sisk P."/>
            <person name="Sykes S."/>
            <person name="Wortman J."/>
            <person name="Nusbaum C."/>
            <person name="Birren B."/>
        </authorList>
    </citation>
    <scope>NUCLEOTIDE SEQUENCE [LARGE SCALE GENOMIC DNA]</scope>
    <source>
        <strain evidence="2 3">CBS 114405</strain>
    </source>
</reference>
<feature type="region of interest" description="Disordered" evidence="1">
    <location>
        <begin position="146"/>
        <end position="173"/>
    </location>
</feature>
<dbReference type="OrthoDB" id="10659759at2759"/>
<evidence type="ECO:0008006" key="4">
    <source>
        <dbReference type="Google" id="ProtNLM"/>
    </source>
</evidence>
<dbReference type="VEuPathDB" id="FungiDB:A1O7_01413"/>
<protein>
    <recommendedName>
        <fullName evidence="4">DUF4219 domain-containing protein</fullName>
    </recommendedName>
</protein>
<dbReference type="GeneID" id="19176025"/>
<dbReference type="AlphaFoldDB" id="W9WAV7"/>
<dbReference type="EMBL" id="AMGW01000001">
    <property type="protein sequence ID" value="EXJ65073.1"/>
    <property type="molecule type" value="Genomic_DNA"/>
</dbReference>
<dbReference type="RefSeq" id="XP_007753640.1">
    <property type="nucleotide sequence ID" value="XM_007755450.1"/>
</dbReference>
<accession>W9WAV7</accession>
<evidence type="ECO:0000313" key="2">
    <source>
        <dbReference type="EMBL" id="EXJ65073.1"/>
    </source>
</evidence>
<feature type="compositionally biased region" description="Pro residues" evidence="1">
    <location>
        <begin position="153"/>
        <end position="173"/>
    </location>
</feature>
<organism evidence="2 3">
    <name type="scientific">Cladophialophora yegresii CBS 114405</name>
    <dbReference type="NCBI Taxonomy" id="1182544"/>
    <lineage>
        <taxon>Eukaryota</taxon>
        <taxon>Fungi</taxon>
        <taxon>Dikarya</taxon>
        <taxon>Ascomycota</taxon>
        <taxon>Pezizomycotina</taxon>
        <taxon>Eurotiomycetes</taxon>
        <taxon>Chaetothyriomycetidae</taxon>
        <taxon>Chaetothyriales</taxon>
        <taxon>Herpotrichiellaceae</taxon>
        <taxon>Cladophialophora</taxon>
    </lineage>
</organism>
<sequence>MSDPVAATDPIVPLHGRSNYKTWAQEFEIAARRHGFWNLYTGTEQIKHVPNPSLYQAEVAKAKSGFWWKYWQEQYESDVWEWEEQCRKIDNAMTFLLENIHPRARAVVQQRTYGLALTRAHASPGRPPSETWRAIRNLYDGEVPPAVATPTLNPTPAPVPNPTPAPVPNPTPAPNPPPMTLEIALRNMNDLHLQHCASMRDFFHRLQVLREDLRAVGTEYSDEQCKVKILMSLTPRYAPPVIAELTLKALAGMTLGEGVEYFLAWEEEMGVEMAPARRVRRT</sequence>
<proteinExistence type="predicted"/>
<keyword evidence="3" id="KW-1185">Reference proteome</keyword>
<comment type="caution">
    <text evidence="2">The sequence shown here is derived from an EMBL/GenBank/DDBJ whole genome shotgun (WGS) entry which is preliminary data.</text>
</comment>
<gene>
    <name evidence="2" type="ORF">A1O7_01413</name>
</gene>
<dbReference type="Proteomes" id="UP000019473">
    <property type="component" value="Unassembled WGS sequence"/>
</dbReference>
<name>W9WAV7_9EURO</name>
<dbReference type="HOGENOM" id="CLU_986977_0_0_1"/>
<evidence type="ECO:0000313" key="3">
    <source>
        <dbReference type="Proteomes" id="UP000019473"/>
    </source>
</evidence>